<keyword evidence="3" id="KW-1185">Reference proteome</keyword>
<dbReference type="PRINTS" id="PR00111">
    <property type="entry name" value="ABHYDROLASE"/>
</dbReference>
<reference evidence="2" key="1">
    <citation type="submission" date="2020-11" db="EMBL/GenBank/DDBJ databases">
        <authorList>
            <consortium name="DOE Joint Genome Institute"/>
            <person name="Ahrendt S."/>
            <person name="Riley R."/>
            <person name="Andreopoulos W."/>
            <person name="Labutti K."/>
            <person name="Pangilinan J."/>
            <person name="Ruiz-Duenas F.J."/>
            <person name="Barrasa J.M."/>
            <person name="Sanchez-Garcia M."/>
            <person name="Camarero S."/>
            <person name="Miyauchi S."/>
            <person name="Serrano A."/>
            <person name="Linde D."/>
            <person name="Babiker R."/>
            <person name="Drula E."/>
            <person name="Ayuso-Fernandez I."/>
            <person name="Pacheco R."/>
            <person name="Padilla G."/>
            <person name="Ferreira P."/>
            <person name="Barriuso J."/>
            <person name="Kellner H."/>
            <person name="Castanera R."/>
            <person name="Alfaro M."/>
            <person name="Ramirez L."/>
            <person name="Pisabarro A.G."/>
            <person name="Kuo A."/>
            <person name="Tritt A."/>
            <person name="Lipzen A."/>
            <person name="He G."/>
            <person name="Yan M."/>
            <person name="Ng V."/>
            <person name="Cullen D."/>
            <person name="Martin F."/>
            <person name="Rosso M.-N."/>
            <person name="Henrissat B."/>
            <person name="Hibbett D."/>
            <person name="Martinez A.T."/>
            <person name="Grigoriev I.V."/>
        </authorList>
    </citation>
    <scope>NUCLEOTIDE SEQUENCE</scope>
    <source>
        <strain evidence="2">AH 40177</strain>
    </source>
</reference>
<keyword evidence="2" id="KW-0378">Hydrolase</keyword>
<dbReference type="Gene3D" id="3.40.50.1820">
    <property type="entry name" value="alpha/beta hydrolase"/>
    <property type="match status" value="1"/>
</dbReference>
<organism evidence="2 3">
    <name type="scientific">Rhodocollybia butyracea</name>
    <dbReference type="NCBI Taxonomy" id="206335"/>
    <lineage>
        <taxon>Eukaryota</taxon>
        <taxon>Fungi</taxon>
        <taxon>Dikarya</taxon>
        <taxon>Basidiomycota</taxon>
        <taxon>Agaricomycotina</taxon>
        <taxon>Agaricomycetes</taxon>
        <taxon>Agaricomycetidae</taxon>
        <taxon>Agaricales</taxon>
        <taxon>Marasmiineae</taxon>
        <taxon>Omphalotaceae</taxon>
        <taxon>Rhodocollybia</taxon>
    </lineage>
</organism>
<proteinExistence type="predicted"/>
<dbReference type="InterPro" id="IPR050471">
    <property type="entry name" value="AB_hydrolase"/>
</dbReference>
<dbReference type="AlphaFoldDB" id="A0A9P5U6S5"/>
<dbReference type="Pfam" id="PF00561">
    <property type="entry name" value="Abhydrolase_1"/>
    <property type="match status" value="1"/>
</dbReference>
<dbReference type="InterPro" id="IPR029058">
    <property type="entry name" value="AB_hydrolase_fold"/>
</dbReference>
<dbReference type="SUPFAM" id="SSF53474">
    <property type="entry name" value="alpha/beta-Hydrolases"/>
    <property type="match status" value="1"/>
</dbReference>
<name>A0A9P5U6S5_9AGAR</name>
<sequence length="297" mass="33539">MASNFSLLKLPNGVNIAYEVLGRSFLGHRRPIVLISGTSIVRQDWSLLSHCLAQERPVLVYDHRGIGDSVSSPRAVEEISIETMAFDLLALLVHLQWKEFAICGWSMGGVIAQQLLVLPFHPRYRTALPFRVTHVFLAGTRSVVLQANAHGFQNRIPQVLTPEARLKLIRGVLAKTFDPMWLQQNQARFEKLFQGWVSGVRPAATITKQQQAVASFNIQHLLPYISRDIKILVIHGELDQIIPYSAGRDIPSFIPSAKFMPVGQAPGQVPSPTFGHFWFQYFNINIWREVLNSHMRS</sequence>
<gene>
    <name evidence="2" type="ORF">BDP27DRAFT_1448496</name>
</gene>
<dbReference type="InterPro" id="IPR000073">
    <property type="entry name" value="AB_hydrolase_1"/>
</dbReference>
<evidence type="ECO:0000313" key="3">
    <source>
        <dbReference type="Proteomes" id="UP000772434"/>
    </source>
</evidence>
<protein>
    <submittedName>
        <fullName evidence="2">Alpha/Beta hydrolase protein</fullName>
    </submittedName>
</protein>
<dbReference type="PANTHER" id="PTHR43433:SF5">
    <property type="entry name" value="AB HYDROLASE-1 DOMAIN-CONTAINING PROTEIN"/>
    <property type="match status" value="1"/>
</dbReference>
<feature type="domain" description="AB hydrolase-1" evidence="1">
    <location>
        <begin position="44"/>
        <end position="259"/>
    </location>
</feature>
<dbReference type="OrthoDB" id="8119704at2759"/>
<dbReference type="GO" id="GO:0016787">
    <property type="term" value="F:hydrolase activity"/>
    <property type="evidence" value="ECO:0007669"/>
    <property type="project" value="UniProtKB-KW"/>
</dbReference>
<evidence type="ECO:0000313" key="2">
    <source>
        <dbReference type="EMBL" id="KAF9068296.1"/>
    </source>
</evidence>
<dbReference type="PANTHER" id="PTHR43433">
    <property type="entry name" value="HYDROLASE, ALPHA/BETA FOLD FAMILY PROTEIN"/>
    <property type="match status" value="1"/>
</dbReference>
<comment type="caution">
    <text evidence="2">The sequence shown here is derived from an EMBL/GenBank/DDBJ whole genome shotgun (WGS) entry which is preliminary data.</text>
</comment>
<dbReference type="EMBL" id="JADNRY010000062">
    <property type="protein sequence ID" value="KAF9068296.1"/>
    <property type="molecule type" value="Genomic_DNA"/>
</dbReference>
<evidence type="ECO:0000259" key="1">
    <source>
        <dbReference type="Pfam" id="PF00561"/>
    </source>
</evidence>
<dbReference type="Proteomes" id="UP000772434">
    <property type="component" value="Unassembled WGS sequence"/>
</dbReference>
<accession>A0A9P5U6S5</accession>